<feature type="region of interest" description="Disordered" evidence="1">
    <location>
        <begin position="1"/>
        <end position="27"/>
    </location>
</feature>
<dbReference type="Proteomes" id="UP000236520">
    <property type="component" value="Unassembled WGS sequence"/>
</dbReference>
<accession>A0A2J7YR88</accession>
<evidence type="ECO:0000313" key="3">
    <source>
        <dbReference type="Proteomes" id="UP000236520"/>
    </source>
</evidence>
<reference evidence="2 3" key="1">
    <citation type="submission" date="2015-09" db="EMBL/GenBank/DDBJ databases">
        <title>Genome sequence, genome mining and natural product profiling of a biocontrol bacterium Streptomyces malaysiensis F913.</title>
        <authorList>
            <person name="Xu Y."/>
            <person name="Wei J."/>
            <person name="Xie J."/>
            <person name="Li T."/>
            <person name="Zhou Z."/>
        </authorList>
    </citation>
    <scope>NUCLEOTIDE SEQUENCE [LARGE SCALE GENOMIC DNA]</scope>
    <source>
        <strain evidence="2 3">F913</strain>
    </source>
</reference>
<comment type="caution">
    <text evidence="2">The sequence shown here is derived from an EMBL/GenBank/DDBJ whole genome shotgun (WGS) entry which is preliminary data.</text>
</comment>
<keyword evidence="3" id="KW-1185">Reference proteome</keyword>
<sequence length="27" mass="3034">MAECGNKHKAASYRKRKKQEAVLETGV</sequence>
<protein>
    <submittedName>
        <fullName evidence="2">Uncharacterized protein</fullName>
    </submittedName>
</protein>
<dbReference type="EMBL" id="LJIW01000002">
    <property type="protein sequence ID" value="PNG90547.1"/>
    <property type="molecule type" value="Genomic_DNA"/>
</dbReference>
<evidence type="ECO:0000256" key="1">
    <source>
        <dbReference type="SAM" id="MobiDB-lite"/>
    </source>
</evidence>
<name>A0A2J7YR88_STRMQ</name>
<gene>
    <name evidence="2" type="ORF">SMF913_26012</name>
</gene>
<evidence type="ECO:0000313" key="2">
    <source>
        <dbReference type="EMBL" id="PNG90547.1"/>
    </source>
</evidence>
<proteinExistence type="predicted"/>
<organism evidence="2 3">
    <name type="scientific">Streptomyces malaysiensis</name>
    <dbReference type="NCBI Taxonomy" id="92644"/>
    <lineage>
        <taxon>Bacteria</taxon>
        <taxon>Bacillati</taxon>
        <taxon>Actinomycetota</taxon>
        <taxon>Actinomycetes</taxon>
        <taxon>Kitasatosporales</taxon>
        <taxon>Streptomycetaceae</taxon>
        <taxon>Streptomyces</taxon>
        <taxon>Streptomyces violaceusniger group</taxon>
    </lineage>
</organism>
<dbReference type="AlphaFoldDB" id="A0A2J7YR88"/>
<feature type="compositionally biased region" description="Basic residues" evidence="1">
    <location>
        <begin position="7"/>
        <end position="18"/>
    </location>
</feature>